<dbReference type="PANTHER" id="PTHR22888:SF9">
    <property type="entry name" value="CYTOCHROME C OXIDASE SUBUNIT 2"/>
    <property type="match status" value="1"/>
</dbReference>
<dbReference type="GO" id="GO:0042773">
    <property type="term" value="P:ATP synthesis coupled electron transport"/>
    <property type="evidence" value="ECO:0007669"/>
    <property type="project" value="TreeGrafter"/>
</dbReference>
<feature type="transmembrane region" description="Helical" evidence="16">
    <location>
        <begin position="70"/>
        <end position="94"/>
    </location>
</feature>
<evidence type="ECO:0000256" key="10">
    <source>
        <dbReference type="ARBA" id="ARBA00022989"/>
    </source>
</evidence>
<dbReference type="Gene3D" id="2.60.40.420">
    <property type="entry name" value="Cupredoxins - blue copper proteins"/>
    <property type="match status" value="1"/>
</dbReference>
<evidence type="ECO:0000256" key="12">
    <source>
        <dbReference type="ARBA" id="ARBA00023136"/>
    </source>
</evidence>
<keyword evidence="11" id="KW-0186">Copper</keyword>
<dbReference type="Gene3D" id="1.10.287.90">
    <property type="match status" value="1"/>
</dbReference>
<dbReference type="Proteomes" id="UP000228948">
    <property type="component" value="Chromosome"/>
</dbReference>
<dbReference type="EC" id="7.1.1.9" evidence="3"/>
<dbReference type="InterPro" id="IPR002429">
    <property type="entry name" value="CcO_II-like_C"/>
</dbReference>
<name>A0A2K8KF29_9RHOB</name>
<organism evidence="18 19">
    <name type="scientific">Roseinatronobacter bogoriensis subsp. barguzinensis</name>
    <dbReference type="NCBI Taxonomy" id="441209"/>
    <lineage>
        <taxon>Bacteria</taxon>
        <taxon>Pseudomonadati</taxon>
        <taxon>Pseudomonadota</taxon>
        <taxon>Alphaproteobacteria</taxon>
        <taxon>Rhodobacterales</taxon>
        <taxon>Paracoccaceae</taxon>
        <taxon>Roseinatronobacter</taxon>
    </lineage>
</organism>
<accession>A0A2K8KF29</accession>
<evidence type="ECO:0000256" key="11">
    <source>
        <dbReference type="ARBA" id="ARBA00023008"/>
    </source>
</evidence>
<dbReference type="PROSITE" id="PS51257">
    <property type="entry name" value="PROKAR_LIPOPROTEIN"/>
    <property type="match status" value="1"/>
</dbReference>
<dbReference type="GO" id="GO:0005507">
    <property type="term" value="F:copper ion binding"/>
    <property type="evidence" value="ECO:0007669"/>
    <property type="project" value="InterPro"/>
</dbReference>
<keyword evidence="10 16" id="KW-1133">Transmembrane helix</keyword>
<comment type="catalytic activity">
    <reaction evidence="15">
        <text>4 Fe(II)-[cytochrome c] + O2 + 8 H(+)(in) = 4 Fe(III)-[cytochrome c] + 2 H2O + 4 H(+)(out)</text>
        <dbReference type="Rhea" id="RHEA:11436"/>
        <dbReference type="Rhea" id="RHEA-COMP:10350"/>
        <dbReference type="Rhea" id="RHEA-COMP:14399"/>
        <dbReference type="ChEBI" id="CHEBI:15377"/>
        <dbReference type="ChEBI" id="CHEBI:15378"/>
        <dbReference type="ChEBI" id="CHEBI:15379"/>
        <dbReference type="ChEBI" id="CHEBI:29033"/>
        <dbReference type="ChEBI" id="CHEBI:29034"/>
        <dbReference type="EC" id="7.1.1.9"/>
    </reaction>
</comment>
<dbReference type="InterPro" id="IPR008972">
    <property type="entry name" value="Cupredoxin"/>
</dbReference>
<evidence type="ECO:0000259" key="17">
    <source>
        <dbReference type="PROSITE" id="PS50857"/>
    </source>
</evidence>
<protein>
    <recommendedName>
        <fullName evidence="3">cytochrome-c oxidase</fullName>
        <ecNumber evidence="3">7.1.1.9</ecNumber>
    </recommendedName>
    <alternativeName>
        <fullName evidence="14">Cytochrome aa3 subunit 2</fullName>
    </alternativeName>
</protein>
<evidence type="ECO:0000256" key="6">
    <source>
        <dbReference type="ARBA" id="ARBA00022692"/>
    </source>
</evidence>
<comment type="function">
    <text evidence="13">Subunits I and II form the functional core of the enzyme complex. Electrons originating in cytochrome c are transferred via heme a and Cu(A) to the binuclear center formed by heme a3 and Cu(B).</text>
</comment>
<keyword evidence="6 16" id="KW-0812">Transmembrane</keyword>
<evidence type="ECO:0000256" key="3">
    <source>
        <dbReference type="ARBA" id="ARBA00012949"/>
    </source>
</evidence>
<keyword evidence="19" id="KW-1185">Reference proteome</keyword>
<dbReference type="SUPFAM" id="SSF49503">
    <property type="entry name" value="Cupredoxins"/>
    <property type="match status" value="1"/>
</dbReference>
<evidence type="ECO:0000256" key="15">
    <source>
        <dbReference type="ARBA" id="ARBA00047816"/>
    </source>
</evidence>
<dbReference type="RefSeq" id="WP_071478953.1">
    <property type="nucleotide sequence ID" value="NZ_CP024899.1"/>
</dbReference>
<keyword evidence="5" id="KW-0679">Respiratory chain</keyword>
<dbReference type="NCBIfam" id="TIGR02866">
    <property type="entry name" value="CoxB"/>
    <property type="match status" value="1"/>
</dbReference>
<dbReference type="AlphaFoldDB" id="A0A2K8KF29"/>
<evidence type="ECO:0000256" key="4">
    <source>
        <dbReference type="ARBA" id="ARBA00022448"/>
    </source>
</evidence>
<evidence type="ECO:0000313" key="19">
    <source>
        <dbReference type="Proteomes" id="UP000228948"/>
    </source>
</evidence>
<dbReference type="KEGG" id="rbg:BG454_05690"/>
<evidence type="ECO:0000256" key="8">
    <source>
        <dbReference type="ARBA" id="ARBA00022967"/>
    </source>
</evidence>
<comment type="subcellular location">
    <subcellularLocation>
        <location evidence="1">Membrane</location>
        <topology evidence="1">Multi-pass membrane protein</topology>
    </subcellularLocation>
</comment>
<gene>
    <name evidence="18" type="primary">coxB</name>
    <name evidence="18" type="ORF">BG454_05690</name>
</gene>
<dbReference type="GO" id="GO:0016491">
    <property type="term" value="F:oxidoreductase activity"/>
    <property type="evidence" value="ECO:0007669"/>
    <property type="project" value="InterPro"/>
</dbReference>
<keyword evidence="7" id="KW-0479">Metal-binding</keyword>
<evidence type="ECO:0000256" key="1">
    <source>
        <dbReference type="ARBA" id="ARBA00004141"/>
    </source>
</evidence>
<evidence type="ECO:0000256" key="13">
    <source>
        <dbReference type="ARBA" id="ARBA00024688"/>
    </source>
</evidence>
<feature type="domain" description="Cytochrome oxidase subunit II copper A binding" evidence="17">
    <location>
        <begin position="103"/>
        <end position="220"/>
    </location>
</feature>
<evidence type="ECO:0000256" key="9">
    <source>
        <dbReference type="ARBA" id="ARBA00022982"/>
    </source>
</evidence>
<dbReference type="EMBL" id="CP024899">
    <property type="protein sequence ID" value="ATX65378.1"/>
    <property type="molecule type" value="Genomic_DNA"/>
</dbReference>
<dbReference type="GO" id="GO:0004129">
    <property type="term" value="F:cytochrome-c oxidase activity"/>
    <property type="evidence" value="ECO:0007669"/>
    <property type="project" value="UniProtKB-EC"/>
</dbReference>
<evidence type="ECO:0000256" key="14">
    <source>
        <dbReference type="ARBA" id="ARBA00031399"/>
    </source>
</evidence>
<keyword evidence="4" id="KW-0813">Transport</keyword>
<keyword evidence="9" id="KW-0249">Electron transport</keyword>
<dbReference type="InterPro" id="IPR001505">
    <property type="entry name" value="Copper_CuA"/>
</dbReference>
<comment type="similarity">
    <text evidence="2">Belongs to the cytochrome c oxidase subunit 2 family.</text>
</comment>
<dbReference type="GO" id="GO:0016020">
    <property type="term" value="C:membrane"/>
    <property type="evidence" value="ECO:0007669"/>
    <property type="project" value="UniProtKB-SubCell"/>
</dbReference>
<dbReference type="PROSITE" id="PS00078">
    <property type="entry name" value="COX2"/>
    <property type="match status" value="1"/>
</dbReference>
<keyword evidence="8" id="KW-1278">Translocase</keyword>
<evidence type="ECO:0000256" key="16">
    <source>
        <dbReference type="SAM" id="Phobius"/>
    </source>
</evidence>
<dbReference type="PROSITE" id="PS50857">
    <property type="entry name" value="COX2_CUA"/>
    <property type="match status" value="1"/>
</dbReference>
<dbReference type="InterPro" id="IPR014222">
    <property type="entry name" value="Cyt_c_oxidase_su2"/>
</dbReference>
<dbReference type="STRING" id="441209.GCA_001870665_00053"/>
<dbReference type="InterPro" id="IPR045187">
    <property type="entry name" value="CcO_II"/>
</dbReference>
<keyword evidence="12 16" id="KW-0472">Membrane</keyword>
<dbReference type="SUPFAM" id="SSF81464">
    <property type="entry name" value="Cytochrome c oxidase subunit II-like, transmembrane region"/>
    <property type="match status" value="1"/>
</dbReference>
<sequence length="226" mass="24663">MTRPALILIAALTLAACDGPLSTLHPSGPIATEIAWLWWAMLVGSVFITVFVLVLLVLAFGKPRQVQARFWTHGLGLWFSMAILSSVLGAGLWVGERILPRDDGAVTVQAHAFQWGWEFTHTGADAQEERTFDVLHIPAGQPVDVLITSEDVIHSFWVPQLAGKMDAIPGRTNRTRIEADAPGIYEGLCAEFCGTGHARMRFSVQAHEDWPPDLSDQGATSQEGQP</sequence>
<dbReference type="InterPro" id="IPR036257">
    <property type="entry name" value="Cyt_c_oxidase_su2_TM_sf"/>
</dbReference>
<proteinExistence type="inferred from homology"/>
<evidence type="ECO:0000256" key="7">
    <source>
        <dbReference type="ARBA" id="ARBA00022723"/>
    </source>
</evidence>
<evidence type="ECO:0000313" key="18">
    <source>
        <dbReference type="EMBL" id="ATX65378.1"/>
    </source>
</evidence>
<feature type="transmembrane region" description="Helical" evidence="16">
    <location>
        <begin position="36"/>
        <end position="58"/>
    </location>
</feature>
<dbReference type="Pfam" id="PF00116">
    <property type="entry name" value="COX2"/>
    <property type="match status" value="1"/>
</dbReference>
<reference evidence="18 19" key="1">
    <citation type="submission" date="2017-11" db="EMBL/GenBank/DDBJ databases">
        <title>Revised Sequence and Annotation of the Rhodobaca barguzinensis strain alga05 Genome.</title>
        <authorList>
            <person name="Kopejtka K."/>
            <person name="Tomasch J.M."/>
            <person name="Bunk B."/>
            <person name="Koblizek M."/>
        </authorList>
    </citation>
    <scope>NUCLEOTIDE SEQUENCE [LARGE SCALE GENOMIC DNA]</scope>
    <source>
        <strain evidence="19">alga05</strain>
    </source>
</reference>
<evidence type="ECO:0000256" key="5">
    <source>
        <dbReference type="ARBA" id="ARBA00022660"/>
    </source>
</evidence>
<dbReference type="PANTHER" id="PTHR22888">
    <property type="entry name" value="CYTOCHROME C OXIDASE, SUBUNIT II"/>
    <property type="match status" value="1"/>
</dbReference>
<dbReference type="OrthoDB" id="9781261at2"/>
<evidence type="ECO:0000256" key="2">
    <source>
        <dbReference type="ARBA" id="ARBA00007866"/>
    </source>
</evidence>